<evidence type="ECO:0000313" key="2">
    <source>
        <dbReference type="Proteomes" id="UP000465062"/>
    </source>
</evidence>
<accession>A0A6I6ULL3</accession>
<organism evidence="1 2">
    <name type="scientific">Rossellomorea vietnamensis</name>
    <dbReference type="NCBI Taxonomy" id="218284"/>
    <lineage>
        <taxon>Bacteria</taxon>
        <taxon>Bacillati</taxon>
        <taxon>Bacillota</taxon>
        <taxon>Bacilli</taxon>
        <taxon>Bacillales</taxon>
        <taxon>Bacillaceae</taxon>
        <taxon>Rossellomorea</taxon>
    </lineage>
</organism>
<dbReference type="EMBL" id="CP047395">
    <property type="protein sequence ID" value="QHE63984.1"/>
    <property type="molecule type" value="Genomic_DNA"/>
</dbReference>
<gene>
    <name evidence="1" type="ORF">FHE72_23625</name>
</gene>
<dbReference type="AlphaFoldDB" id="A0A6I6ULL3"/>
<name>A0A6I6ULL3_9BACI</name>
<protein>
    <submittedName>
        <fullName evidence="1">Uncharacterized protein</fullName>
    </submittedName>
</protein>
<evidence type="ECO:0000313" key="1">
    <source>
        <dbReference type="EMBL" id="QHE63984.1"/>
    </source>
</evidence>
<reference evidence="1 2" key="1">
    <citation type="submission" date="2019-06" db="EMBL/GenBank/DDBJ databases">
        <title>An operon consisting of a P-type ATPase gene and a transcriptional regular gene given the different cadmium resistance in Bacillus vietamensis 151-6 and Bacillus marisflavi 151-25.</title>
        <authorList>
            <person name="Yu X."/>
        </authorList>
    </citation>
    <scope>NUCLEOTIDE SEQUENCE [LARGE SCALE GENOMIC DNA]</scope>
    <source>
        <strain evidence="1 2">151-6</strain>
        <plasmid evidence="1 2">p6</plasmid>
    </source>
</reference>
<dbReference type="RefSeq" id="WP_159363407.1">
    <property type="nucleotide sequence ID" value="NZ_CP047395.1"/>
</dbReference>
<proteinExistence type="predicted"/>
<keyword evidence="1" id="KW-0614">Plasmid</keyword>
<dbReference type="Proteomes" id="UP000465062">
    <property type="component" value="Plasmid p6"/>
</dbReference>
<sequence>MDSFEELPDKIVSLDQVRINRGIEKICKCDKRTFVIDPANRRINCNSCGAVVDPYDAMYELAAKGERMKESVERLLEQRKQIANYKPWLKVIKNLEKQYRGRKMIPNCPRCHEPFYLEEIVHWTGKPYADARIKKYKTTNSD</sequence>
<geneLocation type="plasmid" evidence="1 2">
    <name>p6</name>
</geneLocation>
<dbReference type="KEGG" id="bvq:FHE72_23625"/>